<dbReference type="InterPro" id="IPR008995">
    <property type="entry name" value="Mo/tungstate-bd_C_term_dom"/>
</dbReference>
<dbReference type="SUPFAM" id="SSF52540">
    <property type="entry name" value="P-loop containing nucleoside triphosphate hydrolases"/>
    <property type="match status" value="1"/>
</dbReference>
<dbReference type="PANTHER" id="PTHR42781">
    <property type="entry name" value="SPERMIDINE/PUTRESCINE IMPORT ATP-BINDING PROTEIN POTA"/>
    <property type="match status" value="1"/>
</dbReference>
<dbReference type="RefSeq" id="WP_345350434.1">
    <property type="nucleotide sequence ID" value="NZ_BAABHJ010000004.1"/>
</dbReference>
<sequence>MPEIHVEHLVKSFGTNRVLDDVSFTVRDKEFLTLLGPSGCGKTTTLMSIAGFQSPERGAIRCGDDTFFDADARIDSPAEHRNLGVVFQSYAIWPHLTVAGNVAFPLKVRRQGKQAIRSRVAEVLEFVEMGAYADRYPYQLSGGQQQRVALARALAYSPGVLLLDEPFSNLDAKLRERSRTWLKQLQHSLGLTTVFVTHDQNEAMAMSDRIVVMDQGRILRSGTPEKVYGEPADRRVAEFVGQCNFLTGIVRTGPGGKHLLLTPEFPDGIVVRGRRDGADGSPATVAVRPEDIVFTDTAGDGPEPTILDTSYLGDHYQSRVSVGGLELIVHSRTRPGGDTSHVRIPPAVATFVD</sequence>
<dbReference type="EMBL" id="BAABHJ010000004">
    <property type="protein sequence ID" value="GAA4604418.1"/>
    <property type="molecule type" value="Genomic_DNA"/>
</dbReference>
<gene>
    <name evidence="5" type="ORF">GCM10023195_15030</name>
</gene>
<dbReference type="InterPro" id="IPR017871">
    <property type="entry name" value="ABC_transporter-like_CS"/>
</dbReference>
<dbReference type="PANTHER" id="PTHR42781:SF4">
    <property type="entry name" value="SPERMIDINE_PUTRESCINE IMPORT ATP-BINDING PROTEIN POTA"/>
    <property type="match status" value="1"/>
</dbReference>
<dbReference type="SUPFAM" id="SSF50331">
    <property type="entry name" value="MOP-like"/>
    <property type="match status" value="1"/>
</dbReference>
<feature type="domain" description="ABC transporter" evidence="4">
    <location>
        <begin position="4"/>
        <end position="240"/>
    </location>
</feature>
<keyword evidence="1" id="KW-0813">Transport</keyword>
<keyword evidence="3 5" id="KW-0067">ATP-binding</keyword>
<dbReference type="InterPro" id="IPR003593">
    <property type="entry name" value="AAA+_ATPase"/>
</dbReference>
<keyword evidence="2" id="KW-0547">Nucleotide-binding</keyword>
<evidence type="ECO:0000256" key="3">
    <source>
        <dbReference type="ARBA" id="ARBA00022840"/>
    </source>
</evidence>
<dbReference type="Pfam" id="PF00005">
    <property type="entry name" value="ABC_tran"/>
    <property type="match status" value="1"/>
</dbReference>
<name>A0ABP8TCG2_9ACTN</name>
<dbReference type="InterPro" id="IPR003439">
    <property type="entry name" value="ABC_transporter-like_ATP-bd"/>
</dbReference>
<dbReference type="Gene3D" id="2.40.50.100">
    <property type="match status" value="1"/>
</dbReference>
<organism evidence="5 6">
    <name type="scientific">Actinoallomurus liliacearum</name>
    <dbReference type="NCBI Taxonomy" id="1080073"/>
    <lineage>
        <taxon>Bacteria</taxon>
        <taxon>Bacillati</taxon>
        <taxon>Actinomycetota</taxon>
        <taxon>Actinomycetes</taxon>
        <taxon>Streptosporangiales</taxon>
        <taxon>Thermomonosporaceae</taxon>
        <taxon>Actinoallomurus</taxon>
    </lineage>
</organism>
<dbReference type="InterPro" id="IPR050093">
    <property type="entry name" value="ABC_SmlMolc_Importer"/>
</dbReference>
<accession>A0ABP8TCG2</accession>
<dbReference type="Pfam" id="PF08402">
    <property type="entry name" value="TOBE_2"/>
    <property type="match status" value="1"/>
</dbReference>
<proteinExistence type="predicted"/>
<evidence type="ECO:0000259" key="4">
    <source>
        <dbReference type="PROSITE" id="PS50893"/>
    </source>
</evidence>
<protein>
    <submittedName>
        <fullName evidence="5">ABC transporter ATP-binding protein</fullName>
    </submittedName>
</protein>
<reference evidence="6" key="1">
    <citation type="journal article" date="2019" name="Int. J. Syst. Evol. Microbiol.">
        <title>The Global Catalogue of Microorganisms (GCM) 10K type strain sequencing project: providing services to taxonomists for standard genome sequencing and annotation.</title>
        <authorList>
            <consortium name="The Broad Institute Genomics Platform"/>
            <consortium name="The Broad Institute Genome Sequencing Center for Infectious Disease"/>
            <person name="Wu L."/>
            <person name="Ma J."/>
        </authorList>
    </citation>
    <scope>NUCLEOTIDE SEQUENCE [LARGE SCALE GENOMIC DNA]</scope>
    <source>
        <strain evidence="6">JCM 17938</strain>
    </source>
</reference>
<evidence type="ECO:0000313" key="5">
    <source>
        <dbReference type="EMBL" id="GAA4604418.1"/>
    </source>
</evidence>
<dbReference type="PROSITE" id="PS00211">
    <property type="entry name" value="ABC_TRANSPORTER_1"/>
    <property type="match status" value="1"/>
</dbReference>
<dbReference type="PROSITE" id="PS50893">
    <property type="entry name" value="ABC_TRANSPORTER_2"/>
    <property type="match status" value="1"/>
</dbReference>
<evidence type="ECO:0000313" key="6">
    <source>
        <dbReference type="Proteomes" id="UP001500212"/>
    </source>
</evidence>
<dbReference type="SMART" id="SM00382">
    <property type="entry name" value="AAA"/>
    <property type="match status" value="1"/>
</dbReference>
<dbReference type="GO" id="GO:0005524">
    <property type="term" value="F:ATP binding"/>
    <property type="evidence" value="ECO:0007669"/>
    <property type="project" value="UniProtKB-KW"/>
</dbReference>
<dbReference type="Gene3D" id="3.40.50.300">
    <property type="entry name" value="P-loop containing nucleotide triphosphate hydrolases"/>
    <property type="match status" value="1"/>
</dbReference>
<comment type="caution">
    <text evidence="5">The sequence shown here is derived from an EMBL/GenBank/DDBJ whole genome shotgun (WGS) entry which is preliminary data.</text>
</comment>
<dbReference type="Proteomes" id="UP001500212">
    <property type="component" value="Unassembled WGS sequence"/>
</dbReference>
<evidence type="ECO:0000256" key="1">
    <source>
        <dbReference type="ARBA" id="ARBA00022448"/>
    </source>
</evidence>
<dbReference type="InterPro" id="IPR013611">
    <property type="entry name" value="Transp-assoc_OB_typ2"/>
</dbReference>
<keyword evidence="6" id="KW-1185">Reference proteome</keyword>
<dbReference type="InterPro" id="IPR027417">
    <property type="entry name" value="P-loop_NTPase"/>
</dbReference>
<evidence type="ECO:0000256" key="2">
    <source>
        <dbReference type="ARBA" id="ARBA00022741"/>
    </source>
</evidence>